<accession>A0A0D8B5Q1</accession>
<proteinExistence type="predicted"/>
<organism evidence="1 2">
    <name type="scientific">Frankia torreyi</name>
    <dbReference type="NCBI Taxonomy" id="1856"/>
    <lineage>
        <taxon>Bacteria</taxon>
        <taxon>Bacillati</taxon>
        <taxon>Actinomycetota</taxon>
        <taxon>Actinomycetes</taxon>
        <taxon>Frankiales</taxon>
        <taxon>Frankiaceae</taxon>
        <taxon>Frankia</taxon>
    </lineage>
</organism>
<name>A0A0D8B5Q1_9ACTN</name>
<dbReference type="OrthoDB" id="3216747at2"/>
<evidence type="ECO:0000313" key="1">
    <source>
        <dbReference type="EMBL" id="KJE19516.1"/>
    </source>
</evidence>
<comment type="caution">
    <text evidence="1">The sequence shown here is derived from an EMBL/GenBank/DDBJ whole genome shotgun (WGS) entry which is preliminary data.</text>
</comment>
<dbReference type="PATRIC" id="fig|1502723.3.peg.7175"/>
<protein>
    <submittedName>
        <fullName evidence="1">Uncharacterized protein</fullName>
    </submittedName>
</protein>
<dbReference type="EMBL" id="JYFN01000100">
    <property type="protein sequence ID" value="KJE19516.1"/>
    <property type="molecule type" value="Genomic_DNA"/>
</dbReference>
<dbReference type="RefSeq" id="WP_128423432.1">
    <property type="nucleotide sequence ID" value="NZ_JYFN01000100.1"/>
</dbReference>
<reference evidence="1 2" key="2">
    <citation type="journal article" date="2016" name="Genome Announc.">
        <title>Permanent Draft Genome Sequences for Two Variants of Frankia sp. Strain CpI1, the First Frankia Strain Isolated from Root Nodules of Comptonia peregrina.</title>
        <authorList>
            <person name="Oshone R."/>
            <person name="Hurst S.G.IV."/>
            <person name="Abebe-Akele F."/>
            <person name="Simpson S."/>
            <person name="Morris K."/>
            <person name="Thomas W.K."/>
            <person name="Tisa L.S."/>
        </authorList>
    </citation>
    <scope>NUCLEOTIDE SEQUENCE [LARGE SCALE GENOMIC DNA]</scope>
    <source>
        <strain evidence="2">CpI1-S</strain>
    </source>
</reference>
<gene>
    <name evidence="1" type="ORF">FF36_06205</name>
</gene>
<dbReference type="AlphaFoldDB" id="A0A0D8B5Q1"/>
<reference evidence="2" key="1">
    <citation type="submission" date="2015-02" db="EMBL/GenBank/DDBJ databases">
        <title>Draft Genome of Frankia sp. CpI1-S.</title>
        <authorList>
            <person name="Oshone R.T."/>
            <person name="Ngom M."/>
            <person name="Ghodhbane-Gtari F."/>
            <person name="Gtari M."/>
            <person name="Morris K."/>
            <person name="Thomas K."/>
            <person name="Sen A."/>
            <person name="Tisa L.S."/>
        </authorList>
    </citation>
    <scope>NUCLEOTIDE SEQUENCE [LARGE SCALE GENOMIC DNA]</scope>
    <source>
        <strain evidence="2">CpI1-S</strain>
    </source>
</reference>
<sequence length="78" mass="8476">MIAANGIATVVALGTDWLVFRLPEPPVGVEMISLIPSLQSSQGWFSVNAWQPGVPRPMALARLRALTRDTMRYAATLP</sequence>
<keyword evidence="2" id="KW-1185">Reference proteome</keyword>
<evidence type="ECO:0000313" key="2">
    <source>
        <dbReference type="Proteomes" id="UP000032545"/>
    </source>
</evidence>
<dbReference type="Proteomes" id="UP000032545">
    <property type="component" value="Unassembled WGS sequence"/>
</dbReference>